<dbReference type="FunFam" id="2.120.10.80:FF:000024">
    <property type="entry name" value="Kelch-like ECH-associated protein 1"/>
    <property type="match status" value="1"/>
</dbReference>
<dbReference type="SMART" id="SM00612">
    <property type="entry name" value="Kelch"/>
    <property type="match status" value="6"/>
</dbReference>
<evidence type="ECO:0000256" key="3">
    <source>
        <dbReference type="ARBA" id="ARBA00004906"/>
    </source>
</evidence>
<reference evidence="12" key="1">
    <citation type="submission" date="2025-08" db="UniProtKB">
        <authorList>
            <consortium name="RefSeq"/>
        </authorList>
    </citation>
    <scope>IDENTIFICATION</scope>
    <source>
        <tissue evidence="12">Gonads</tissue>
    </source>
</reference>
<evidence type="ECO:0000313" key="11">
    <source>
        <dbReference type="Proteomes" id="UP000085678"/>
    </source>
</evidence>
<dbReference type="Gene3D" id="1.25.40.420">
    <property type="match status" value="1"/>
</dbReference>
<dbReference type="CDD" id="cd18458">
    <property type="entry name" value="BACK_KLHL19_KEAP1"/>
    <property type="match status" value="1"/>
</dbReference>
<dbReference type="SMART" id="SM00875">
    <property type="entry name" value="BACK"/>
    <property type="match status" value="1"/>
</dbReference>
<proteinExistence type="inferred from homology"/>
<dbReference type="InterPro" id="IPR011333">
    <property type="entry name" value="SKP1/BTB/POZ_sf"/>
</dbReference>
<feature type="domain" description="BTB" evidence="10">
    <location>
        <begin position="70"/>
        <end position="137"/>
    </location>
</feature>
<evidence type="ECO:0000313" key="12">
    <source>
        <dbReference type="RefSeq" id="XP_013410995.1"/>
    </source>
</evidence>
<keyword evidence="7" id="KW-0677">Repeat</keyword>
<evidence type="ECO:0000256" key="7">
    <source>
        <dbReference type="ARBA" id="ARBA00022737"/>
    </source>
</evidence>
<dbReference type="GO" id="GO:0005737">
    <property type="term" value="C:cytoplasm"/>
    <property type="evidence" value="ECO:0007669"/>
    <property type="project" value="UniProtKB-SubCell"/>
</dbReference>
<protein>
    <submittedName>
        <fullName evidence="12">Kelch-like ECH-associated protein 1 isoform X1</fullName>
    </submittedName>
</protein>
<evidence type="ECO:0000256" key="2">
    <source>
        <dbReference type="ARBA" id="ARBA00004496"/>
    </source>
</evidence>
<dbReference type="Gene3D" id="3.30.710.10">
    <property type="entry name" value="Potassium Channel Kv1.1, Chain A"/>
    <property type="match status" value="1"/>
</dbReference>
<dbReference type="PIRSF" id="PIRSF037037">
    <property type="entry name" value="Kelch-like_protein_gigaxonin"/>
    <property type="match status" value="1"/>
</dbReference>
<evidence type="ECO:0000256" key="4">
    <source>
        <dbReference type="ARBA" id="ARBA00005288"/>
    </source>
</evidence>
<evidence type="ECO:0000256" key="5">
    <source>
        <dbReference type="ARBA" id="ARBA00022441"/>
    </source>
</evidence>
<dbReference type="RefSeq" id="XP_013410995.1">
    <property type="nucleotide sequence ID" value="XM_013555541.1"/>
</dbReference>
<dbReference type="InterPro" id="IPR015915">
    <property type="entry name" value="Kelch-typ_b-propeller"/>
</dbReference>
<dbReference type="InterPro" id="IPR011705">
    <property type="entry name" value="BACK"/>
</dbReference>
<evidence type="ECO:0000256" key="1">
    <source>
        <dbReference type="ARBA" id="ARBA00004123"/>
    </source>
</evidence>
<dbReference type="SUPFAM" id="SSF117281">
    <property type="entry name" value="Kelch motif"/>
    <property type="match status" value="1"/>
</dbReference>
<gene>
    <name evidence="12" type="primary">LOC106174131</name>
</gene>
<dbReference type="InterPro" id="IPR047098">
    <property type="entry name" value="KEAP1_BACK"/>
</dbReference>
<dbReference type="PANTHER" id="PTHR24412:SF401">
    <property type="entry name" value="FI11917P"/>
    <property type="match status" value="1"/>
</dbReference>
<dbReference type="PANTHER" id="PTHR24412">
    <property type="entry name" value="KELCH PROTEIN"/>
    <property type="match status" value="1"/>
</dbReference>
<dbReference type="GO" id="GO:0016567">
    <property type="term" value="P:protein ubiquitination"/>
    <property type="evidence" value="ECO:0007669"/>
    <property type="project" value="UniProtKB-UniPathway"/>
</dbReference>
<keyword evidence="8" id="KW-0833">Ubl conjugation pathway</keyword>
<comment type="pathway">
    <text evidence="3">Protein modification; protein ubiquitination.</text>
</comment>
<dbReference type="FunFam" id="3.30.710.10:FF:000001">
    <property type="entry name" value="Kelch-like family member 20"/>
    <property type="match status" value="1"/>
</dbReference>
<keyword evidence="11" id="KW-1185">Reference proteome</keyword>
<dbReference type="CDD" id="cd18248">
    <property type="entry name" value="BTB_POZ_KLHL19_KEAP1"/>
    <property type="match status" value="1"/>
</dbReference>
<comment type="similarity">
    <text evidence="4">Belongs to the KEAP1 family.</text>
</comment>
<dbReference type="GeneID" id="106174131"/>
<evidence type="ECO:0000256" key="6">
    <source>
        <dbReference type="ARBA" id="ARBA00022490"/>
    </source>
</evidence>
<accession>A0A1S3JKP9</accession>
<evidence type="ECO:0000259" key="10">
    <source>
        <dbReference type="PROSITE" id="PS50097"/>
    </source>
</evidence>
<name>A0A1S3JKP9_LINAN</name>
<dbReference type="Pfam" id="PF01344">
    <property type="entry name" value="Kelch_1"/>
    <property type="match status" value="3"/>
</dbReference>
<dbReference type="KEGG" id="lak:106174131"/>
<dbReference type="InterPro" id="IPR006652">
    <property type="entry name" value="Kelch_1"/>
</dbReference>
<dbReference type="PROSITE" id="PS50097">
    <property type="entry name" value="BTB"/>
    <property type="match status" value="1"/>
</dbReference>
<comment type="subcellular location">
    <subcellularLocation>
        <location evidence="2">Cytoplasm</location>
    </subcellularLocation>
    <subcellularLocation>
        <location evidence="1">Nucleus</location>
    </subcellularLocation>
</comment>
<organism evidence="11 12">
    <name type="scientific">Lingula anatina</name>
    <name type="common">Brachiopod</name>
    <name type="synonym">Lingula unguis</name>
    <dbReference type="NCBI Taxonomy" id="7574"/>
    <lineage>
        <taxon>Eukaryota</taxon>
        <taxon>Metazoa</taxon>
        <taxon>Spiralia</taxon>
        <taxon>Lophotrochozoa</taxon>
        <taxon>Brachiopoda</taxon>
        <taxon>Linguliformea</taxon>
        <taxon>Lingulata</taxon>
        <taxon>Lingulida</taxon>
        <taxon>Linguloidea</taxon>
        <taxon>Lingulidae</taxon>
        <taxon>Lingula</taxon>
    </lineage>
</organism>
<dbReference type="AlphaFoldDB" id="A0A1S3JKP9"/>
<keyword evidence="6" id="KW-0963">Cytoplasm</keyword>
<dbReference type="SUPFAM" id="SSF54695">
    <property type="entry name" value="POZ domain"/>
    <property type="match status" value="1"/>
</dbReference>
<dbReference type="Gene3D" id="2.120.10.80">
    <property type="entry name" value="Kelch-type beta propeller"/>
    <property type="match status" value="1"/>
</dbReference>
<dbReference type="UniPathway" id="UPA00143"/>
<dbReference type="InterPro" id="IPR030563">
    <property type="entry name" value="KEAP1_BTB_POZ_dom"/>
</dbReference>
<dbReference type="Pfam" id="PF24681">
    <property type="entry name" value="Kelch_KLHDC2_KLHL20_DRC7"/>
    <property type="match status" value="1"/>
</dbReference>
<dbReference type="InterPro" id="IPR017096">
    <property type="entry name" value="BTB-kelch_protein"/>
</dbReference>
<dbReference type="SMART" id="SM00225">
    <property type="entry name" value="BTB"/>
    <property type="match status" value="1"/>
</dbReference>
<sequence length="611" mass="68162">MSAPVKKECGSNQLLKKECGSNPLNKGGCYRPRPVSGDRPLDGSMHFTIMKQTKESFEVINTLRHAKKLCDVTLIAGDESFLAHKLVLAAASPYFKAMFTSGMRECGMADIPLQGITPCTLATLIEFAYTAEIHINEMNVCYLLPAATMFQMTHVVEACCTFLEHQLDPSNCIGIANFAQEHGCTELNNKAREYICKHFSQVCQSEEFLMLSPCQMVHLINQDELNVRCESEVYNAVIQWVKQDEDRRRPKLEQLLCAVRCHFLTPGFLKQQIKYCDVLKNNPSCKVYLERIFADLTLHKKCTDRRRLPPAPPVIYTAGGYLRQSLSNFEAFNPQTGEWFKLADLPLPRSGLATVVVHHIIYAVGGRNNSPDGNMDSNAADCYEPFTNLWRTLPPMSVPRNRVGVGNIDGMLYAVGGSHGTIHHKSVERFDPEREEWSFVAPMATPRIGVGVATINRLLYAVGGFDGHNRLASTECYYPETDEWKLLASMNTTRSGAGVVSMDQYVYAVGGYDGTSQLRTVERLDTEANVWEFVAPMNRPRSALACAVLEGKLYALGGYDGNDFLSSVECYNPDRNEWTEVTNMSCGRSGHGVCIGMEPCTNNFNCHLRGD</sequence>
<dbReference type="OrthoDB" id="45365at2759"/>
<dbReference type="STRING" id="7574.A0A1S3JKP9"/>
<dbReference type="Pfam" id="PF00651">
    <property type="entry name" value="BTB"/>
    <property type="match status" value="1"/>
</dbReference>
<dbReference type="FunFam" id="1.25.40.420:FF:000001">
    <property type="entry name" value="Kelch-like family member 12"/>
    <property type="match status" value="1"/>
</dbReference>
<dbReference type="GO" id="GO:0005634">
    <property type="term" value="C:nucleus"/>
    <property type="evidence" value="ECO:0007669"/>
    <property type="project" value="UniProtKB-SubCell"/>
</dbReference>
<keyword evidence="9" id="KW-0539">Nucleus</keyword>
<dbReference type="Proteomes" id="UP000085678">
    <property type="component" value="Unplaced"/>
</dbReference>
<evidence type="ECO:0000256" key="8">
    <source>
        <dbReference type="ARBA" id="ARBA00022786"/>
    </source>
</evidence>
<evidence type="ECO:0000256" key="9">
    <source>
        <dbReference type="ARBA" id="ARBA00023242"/>
    </source>
</evidence>
<dbReference type="InterPro" id="IPR000210">
    <property type="entry name" value="BTB/POZ_dom"/>
</dbReference>
<keyword evidence="5" id="KW-0880">Kelch repeat</keyword>
<dbReference type="InParanoid" id="A0A1S3JKP9"/>
<dbReference type="Pfam" id="PF07707">
    <property type="entry name" value="BACK"/>
    <property type="match status" value="1"/>
</dbReference>